<comment type="caution">
    <text evidence="3">The sequence shown here is derived from an EMBL/GenBank/DDBJ whole genome shotgun (WGS) entry which is preliminary data.</text>
</comment>
<dbReference type="EMBL" id="JARO02006746">
    <property type="protein sequence ID" value="KPP64817.1"/>
    <property type="molecule type" value="Genomic_DNA"/>
</dbReference>
<evidence type="ECO:0000256" key="1">
    <source>
        <dbReference type="SAM" id="MobiDB-lite"/>
    </source>
</evidence>
<keyword evidence="2" id="KW-1133">Transmembrane helix</keyword>
<evidence type="ECO:0000313" key="3">
    <source>
        <dbReference type="EMBL" id="KPP64817.1"/>
    </source>
</evidence>
<gene>
    <name evidence="3" type="ORF">Z043_116792</name>
</gene>
<name>A0A0N8JXV8_SCLFO</name>
<keyword evidence="2" id="KW-0812">Transmembrane</keyword>
<accession>A0A0N8JXV8</accession>
<reference evidence="3 4" key="1">
    <citation type="submission" date="2015-08" db="EMBL/GenBank/DDBJ databases">
        <title>The genome of the Asian arowana (Scleropages formosus).</title>
        <authorList>
            <person name="Tan M.H."/>
            <person name="Gan H.M."/>
            <person name="Croft L.J."/>
            <person name="Austin C.M."/>
        </authorList>
    </citation>
    <scope>NUCLEOTIDE SEQUENCE [LARGE SCALE GENOMIC DNA]</scope>
    <source>
        <strain evidence="3">Aro1</strain>
    </source>
</reference>
<feature type="transmembrane region" description="Helical" evidence="2">
    <location>
        <begin position="130"/>
        <end position="148"/>
    </location>
</feature>
<feature type="compositionally biased region" description="Basic and acidic residues" evidence="1">
    <location>
        <begin position="245"/>
        <end position="261"/>
    </location>
</feature>
<dbReference type="InterPro" id="IPR021684">
    <property type="entry name" value="WBP1-like"/>
</dbReference>
<dbReference type="STRING" id="113540.ENSSFOP00015046298"/>
<sequence length="329" mass="36700">MRRDAGTRGLVGRNSAVVFSETGSWNTAPTSHKRELVRCSDKWLHGDGFQSRGGSRGRSSSGAEVMTHGANGTTENHCGGFEYRLVPLMAVGHVDMNQMLCVGEQNQSYTCESGHCCGESECCSNYHQLWWFWLMWTIIVVLSCFCICQHRRTKARLQQQQRQHEINLIAYREVRSYASPPFRPQPLPDYLLPAYEEVARHPATPPPPYSARLPHADEPFSPLPRSQRATGRDLVPLGVSEDELLHQPDAGHEGRGKEQTAGRHRHFTGDSGIEVCGCSRDGSPLEPLVFCHGCQPCGSGDEERSLEPLRPEVAFYPFVAQDCSPDTQH</sequence>
<evidence type="ECO:0000256" key="2">
    <source>
        <dbReference type="SAM" id="Phobius"/>
    </source>
</evidence>
<feature type="region of interest" description="Disordered" evidence="1">
    <location>
        <begin position="245"/>
        <end position="264"/>
    </location>
</feature>
<dbReference type="Proteomes" id="UP000034805">
    <property type="component" value="Unassembled WGS sequence"/>
</dbReference>
<dbReference type="InterPro" id="IPR051994">
    <property type="entry name" value="WW_domain-binding"/>
</dbReference>
<dbReference type="PANTHER" id="PTHR16209:SF4">
    <property type="entry name" value="WW DOMAIN BINDING PROTEIN 1-LIKE"/>
    <property type="match status" value="1"/>
</dbReference>
<dbReference type="PANTHER" id="PTHR16209">
    <property type="entry name" value="VESICULAR, OVEREXPRESSED IN CANCER, PROSURVIVAL PROTEIN 1"/>
    <property type="match status" value="1"/>
</dbReference>
<protein>
    <submittedName>
        <fullName evidence="3">WW domain binding protein 1-like</fullName>
    </submittedName>
</protein>
<keyword evidence="2" id="KW-0472">Membrane</keyword>
<organism evidence="3 4">
    <name type="scientific">Scleropages formosus</name>
    <name type="common">Asian bonytongue</name>
    <name type="synonym">Osteoglossum formosum</name>
    <dbReference type="NCBI Taxonomy" id="113540"/>
    <lineage>
        <taxon>Eukaryota</taxon>
        <taxon>Metazoa</taxon>
        <taxon>Chordata</taxon>
        <taxon>Craniata</taxon>
        <taxon>Vertebrata</taxon>
        <taxon>Euteleostomi</taxon>
        <taxon>Actinopterygii</taxon>
        <taxon>Neopterygii</taxon>
        <taxon>Teleostei</taxon>
        <taxon>Osteoglossocephala</taxon>
        <taxon>Osteoglossomorpha</taxon>
        <taxon>Osteoglossiformes</taxon>
        <taxon>Osteoglossidae</taxon>
        <taxon>Scleropages</taxon>
    </lineage>
</organism>
<dbReference type="Pfam" id="PF11669">
    <property type="entry name" value="WBP-1"/>
    <property type="match status" value="1"/>
</dbReference>
<feature type="region of interest" description="Disordered" evidence="1">
    <location>
        <begin position="48"/>
        <end position="71"/>
    </location>
</feature>
<proteinExistence type="predicted"/>
<feature type="region of interest" description="Disordered" evidence="1">
    <location>
        <begin position="203"/>
        <end position="229"/>
    </location>
</feature>
<evidence type="ECO:0000313" key="4">
    <source>
        <dbReference type="Proteomes" id="UP000034805"/>
    </source>
</evidence>
<dbReference type="AlphaFoldDB" id="A0A0N8JXV8"/>